<reference evidence="1" key="1">
    <citation type="journal article" date="2018" name="Bryologist">
        <title>Complete mitochondrial genome sequence of Anthoceros angustus: conservative evolution of the mitogenomes in hornworts.</title>
        <authorList>
            <person name="Dong S."/>
            <person name="Xue J."/>
            <person name="Zhang S."/>
            <person name="Zhang L."/>
            <person name="Wu H."/>
            <person name="Chen Z."/>
            <person name="Goffinet B."/>
            <person name="Liu Y."/>
        </authorList>
    </citation>
    <scope>NUCLEOTIDE SEQUENCE</scope>
</reference>
<name>A0A2P1L4U9_ANTAG</name>
<evidence type="ECO:0000313" key="1">
    <source>
        <dbReference type="EMBL" id="AVP12838.1"/>
    </source>
</evidence>
<proteinExistence type="predicted"/>
<keyword evidence="1" id="KW-0496">Mitochondrion</keyword>
<protein>
    <submittedName>
        <fullName evidence="1">Uncharacterized protein</fullName>
    </submittedName>
</protein>
<dbReference type="EMBL" id="MG029262">
    <property type="protein sequence ID" value="AVP12838.1"/>
    <property type="molecule type" value="Genomic_DNA"/>
</dbReference>
<geneLocation type="mitochondrion" evidence="1"/>
<organism evidence="1">
    <name type="scientific">Anthoceros angustus</name>
    <name type="common">Hornwort</name>
    <name type="synonym">Anthoceros formosae</name>
    <dbReference type="NCBI Taxonomy" id="48387"/>
    <lineage>
        <taxon>Eukaryota</taxon>
        <taxon>Viridiplantae</taxon>
        <taxon>Streptophyta</taxon>
        <taxon>Embryophyta</taxon>
        <taxon>Anthocerotophyta</taxon>
        <taxon>Anthocerotopsida</taxon>
        <taxon>Anthocerotidae</taxon>
        <taxon>Anthocerotales</taxon>
        <taxon>Anthocerotaceae</taxon>
        <taxon>Anthoceros</taxon>
    </lineage>
</organism>
<accession>A0A2P1L4U9</accession>
<dbReference type="GeneID" id="36494062"/>
<dbReference type="AlphaFoldDB" id="A0A2P1L4U9"/>
<dbReference type="RefSeq" id="YP_009478088.1">
    <property type="nucleotide sequence ID" value="NC_037476.1"/>
</dbReference>
<sequence>MQVKRVNHIMNFFSLILVPLIENDLFHQIKGEAKLRSPTAMANVLRKKTVFKHFKSFFAKMELNYLYIPSQGIYSELNYNELVVVINDILKEFDLPITTVEYIVKSLRLGVNGMIGSPQYDHTHLVFTNGVLNMETRTFGEWTPEVFAITRLTYDYDPEAEAPKFLQF</sequence>
<gene>
    <name evidence="1" type="primary">ORF169</name>
    <name evidence="1" type="ORF">AnanMp61</name>
</gene>